<dbReference type="PANTHER" id="PTHR35176">
    <property type="entry name" value="HEME OXYGENASE HI_0854-RELATED"/>
    <property type="match status" value="1"/>
</dbReference>
<dbReference type="Proteomes" id="UP000290365">
    <property type="component" value="Chromosome"/>
</dbReference>
<organism evidence="3 4">
    <name type="scientific">Ktedonosporobacter rubrisoli</name>
    <dbReference type="NCBI Taxonomy" id="2509675"/>
    <lineage>
        <taxon>Bacteria</taxon>
        <taxon>Bacillati</taxon>
        <taxon>Chloroflexota</taxon>
        <taxon>Ktedonobacteria</taxon>
        <taxon>Ktedonobacterales</taxon>
        <taxon>Ktedonosporobacteraceae</taxon>
        <taxon>Ktedonosporobacter</taxon>
    </lineage>
</organism>
<dbReference type="GO" id="GO:0016627">
    <property type="term" value="F:oxidoreductase activity, acting on the CH-CH group of donors"/>
    <property type="evidence" value="ECO:0007669"/>
    <property type="project" value="TreeGrafter"/>
</dbReference>
<dbReference type="OrthoDB" id="157302at2"/>
<keyword evidence="1" id="KW-0560">Oxidoreductase</keyword>
<dbReference type="InterPro" id="IPR011576">
    <property type="entry name" value="Pyridox_Oxase_N"/>
</dbReference>
<keyword evidence="4" id="KW-1185">Reference proteome</keyword>
<dbReference type="PANTHER" id="PTHR35176:SF4">
    <property type="entry name" value="PYRIDOXAMINE 5'-PHOSPHATE OXIDASE-RELATED FMN-BINDING"/>
    <property type="match status" value="1"/>
</dbReference>
<name>A0A4P6K568_KTERU</name>
<reference evidence="3 4" key="1">
    <citation type="submission" date="2019-01" db="EMBL/GenBank/DDBJ databases">
        <title>Ktedonosporobacter rubrisoli SCAWS-G2.</title>
        <authorList>
            <person name="Huang Y."/>
            <person name="Yan B."/>
        </authorList>
    </citation>
    <scope>NUCLEOTIDE SEQUENCE [LARGE SCALE GENOMIC DNA]</scope>
    <source>
        <strain evidence="3 4">SCAWS-G2</strain>
    </source>
</reference>
<dbReference type="Gene3D" id="2.30.110.10">
    <property type="entry name" value="Electron Transport, Fmn-binding Protein, Chain A"/>
    <property type="match status" value="1"/>
</dbReference>
<gene>
    <name evidence="3" type="ORF">EPA93_05140</name>
</gene>
<dbReference type="Pfam" id="PF01243">
    <property type="entry name" value="PNPOx_N"/>
    <property type="match status" value="1"/>
</dbReference>
<evidence type="ECO:0000313" key="3">
    <source>
        <dbReference type="EMBL" id="QBD83374.1"/>
    </source>
</evidence>
<evidence type="ECO:0000256" key="1">
    <source>
        <dbReference type="ARBA" id="ARBA00023002"/>
    </source>
</evidence>
<evidence type="ECO:0000313" key="4">
    <source>
        <dbReference type="Proteomes" id="UP000290365"/>
    </source>
</evidence>
<sequence>MNEPITKLDTRHGIPLGEATPWEEARRLLETADLFWLSTVRADGRPHVTPLVAVWHEGAIHFTTTEIAQKTINLCENPHVILTTGCNQKEGLSVVVEGDAVRVTDQDTLERLASVWATKWDGSWPYQVRNGYFYLYDEEEQRVLTDSNFVFTVKPTRISAFATGVSRTIYQF</sequence>
<feature type="domain" description="Pyridoxamine 5'-phosphate oxidase N-terminal" evidence="2">
    <location>
        <begin position="23"/>
        <end position="113"/>
    </location>
</feature>
<evidence type="ECO:0000259" key="2">
    <source>
        <dbReference type="Pfam" id="PF01243"/>
    </source>
</evidence>
<dbReference type="InterPro" id="IPR052019">
    <property type="entry name" value="F420H2_bilvrd_red/Heme_oxyg"/>
</dbReference>
<dbReference type="GO" id="GO:0070967">
    <property type="term" value="F:coenzyme F420 binding"/>
    <property type="evidence" value="ECO:0007669"/>
    <property type="project" value="TreeGrafter"/>
</dbReference>
<accession>A0A4P6K568</accession>
<dbReference type="EMBL" id="CP035758">
    <property type="protein sequence ID" value="QBD83374.1"/>
    <property type="molecule type" value="Genomic_DNA"/>
</dbReference>
<dbReference type="AlphaFoldDB" id="A0A4P6K568"/>
<dbReference type="GO" id="GO:0005829">
    <property type="term" value="C:cytosol"/>
    <property type="evidence" value="ECO:0007669"/>
    <property type="project" value="TreeGrafter"/>
</dbReference>
<protein>
    <submittedName>
        <fullName evidence="3">Pyridoxamine 5'-phosphate oxidase family protein</fullName>
    </submittedName>
</protein>
<dbReference type="SUPFAM" id="SSF50475">
    <property type="entry name" value="FMN-binding split barrel"/>
    <property type="match status" value="1"/>
</dbReference>
<dbReference type="InterPro" id="IPR012349">
    <property type="entry name" value="Split_barrel_FMN-bd"/>
</dbReference>
<dbReference type="KEGG" id="kbs:EPA93_05140"/>
<proteinExistence type="predicted"/>